<evidence type="ECO:0000256" key="5">
    <source>
        <dbReference type="ARBA" id="ARBA00056072"/>
    </source>
</evidence>
<dbReference type="FunFam" id="3.30.2350.10:FF:000006">
    <property type="entry name" value="Pseudouridine synthase"/>
    <property type="match status" value="1"/>
</dbReference>
<name>L0H029_9GAMM</name>
<dbReference type="PANTHER" id="PTHR21600:SF44">
    <property type="entry name" value="RIBOSOMAL LARGE SUBUNIT PSEUDOURIDINE SYNTHASE D"/>
    <property type="match status" value="1"/>
</dbReference>
<dbReference type="InterPro" id="IPR006224">
    <property type="entry name" value="PsdUridine_synth_RluA-like_CS"/>
</dbReference>
<dbReference type="Proteomes" id="UP000010816">
    <property type="component" value="Chromosome"/>
</dbReference>
<dbReference type="NCBIfam" id="NF008385">
    <property type="entry name" value="PRK11180.1"/>
    <property type="match status" value="1"/>
</dbReference>
<comment type="catalytic activity">
    <reaction evidence="4">
        <text>uridine(1911/1915/1917) in 23S rRNA = pseudouridine(1911/1915/1917) in 23S rRNA</text>
        <dbReference type="Rhea" id="RHEA:42524"/>
        <dbReference type="Rhea" id="RHEA-COMP:10097"/>
        <dbReference type="Rhea" id="RHEA-COMP:10098"/>
        <dbReference type="ChEBI" id="CHEBI:65314"/>
        <dbReference type="ChEBI" id="CHEBI:65315"/>
        <dbReference type="EC" id="5.4.99.23"/>
    </reaction>
</comment>
<dbReference type="SUPFAM" id="SSF55174">
    <property type="entry name" value="Alpha-L RNA-binding motif"/>
    <property type="match status" value="1"/>
</dbReference>
<protein>
    <recommendedName>
        <fullName evidence="8">Pseudouridine synthase</fullName>
        <ecNumber evidence="8">5.4.99.-</ecNumber>
    </recommendedName>
</protein>
<dbReference type="RefSeq" id="WP_015281073.1">
    <property type="nucleotide sequence ID" value="NC_019940.1"/>
</dbReference>
<dbReference type="KEGG" id="tmb:Thimo_2186"/>
<dbReference type="Pfam" id="PF01479">
    <property type="entry name" value="S4"/>
    <property type="match status" value="1"/>
</dbReference>
<dbReference type="PROSITE" id="PS50889">
    <property type="entry name" value="S4"/>
    <property type="match status" value="1"/>
</dbReference>
<keyword evidence="2 7" id="KW-0694">RNA-binding</keyword>
<dbReference type="GO" id="GO:0000455">
    <property type="term" value="P:enzyme-directed rRNA pseudouridine synthesis"/>
    <property type="evidence" value="ECO:0007669"/>
    <property type="project" value="UniProtKB-ARBA"/>
</dbReference>
<dbReference type="PROSITE" id="PS01129">
    <property type="entry name" value="PSI_RLU"/>
    <property type="match status" value="1"/>
</dbReference>
<dbReference type="CDD" id="cd02869">
    <property type="entry name" value="PseudoU_synth_RluA_like"/>
    <property type="match status" value="1"/>
</dbReference>
<keyword evidence="12" id="KW-1185">Reference proteome</keyword>
<feature type="domain" description="RNA-binding S4" evidence="10">
    <location>
        <begin position="19"/>
        <end position="76"/>
    </location>
</feature>
<evidence type="ECO:0000256" key="1">
    <source>
        <dbReference type="ARBA" id="ARBA00010876"/>
    </source>
</evidence>
<dbReference type="eggNOG" id="COG0564">
    <property type="taxonomic scope" value="Bacteria"/>
</dbReference>
<dbReference type="HOGENOM" id="CLU_016902_4_0_6"/>
<sequence length="336" mass="36467">MSDDLRRRGLRVGLDQAGRRLDQVLADAFPEFSRSRIQTWINDGRVQVDGAARRCRDKLKAGEEVVLDPIAEPDGKLVAQPIPLRVVFEDDAILVVDKPADLVVHPAAGNPDGTLLNALLHHAPELARLPRAGLVHRLDKDTTGLLVVAKTLTAHRSLVAQLHERTVRREYRALVTGVVVAGGRVDAPIGRHPVQRTRMAVVRDGRPAVSHYRVLERFSGHTLLAVRLETGRTHQIRVHMAHIRHPLVGDPLYGGRVRVPKGTLPQAAAALTAFPRQALHAIALGLTHPVSGAPLHFEVPLAADLAGLLTCLREEPADDASGDGLDRAELAGAARR</sequence>
<dbReference type="PANTHER" id="PTHR21600">
    <property type="entry name" value="MITOCHONDRIAL RNA PSEUDOURIDINE SYNTHASE"/>
    <property type="match status" value="1"/>
</dbReference>
<dbReference type="GO" id="GO:0160140">
    <property type="term" value="F:23S rRNA pseudouridine(1911/1915/1917) synthase activity"/>
    <property type="evidence" value="ECO:0007669"/>
    <property type="project" value="UniProtKB-EC"/>
</dbReference>
<dbReference type="InterPro" id="IPR006145">
    <property type="entry name" value="PsdUridine_synth_RsuA/RluA"/>
</dbReference>
<accession>L0H029</accession>
<feature type="active site" evidence="6">
    <location>
        <position position="139"/>
    </location>
</feature>
<dbReference type="GO" id="GO:0003723">
    <property type="term" value="F:RNA binding"/>
    <property type="evidence" value="ECO:0007669"/>
    <property type="project" value="UniProtKB-KW"/>
</dbReference>
<evidence type="ECO:0000256" key="7">
    <source>
        <dbReference type="PROSITE-ProRule" id="PRU00182"/>
    </source>
</evidence>
<dbReference type="InterPro" id="IPR006225">
    <property type="entry name" value="PsdUridine_synth_RluC/D"/>
</dbReference>
<evidence type="ECO:0000256" key="3">
    <source>
        <dbReference type="ARBA" id="ARBA00023235"/>
    </source>
</evidence>
<dbReference type="InterPro" id="IPR050188">
    <property type="entry name" value="RluA_PseudoU_synthase"/>
</dbReference>
<dbReference type="InterPro" id="IPR020103">
    <property type="entry name" value="PsdUridine_synth_cat_dom_sf"/>
</dbReference>
<dbReference type="EC" id="5.4.99.-" evidence="8"/>
<comment type="catalytic activity">
    <reaction evidence="8">
        <text>a uridine in RNA = a pseudouridine in RNA</text>
        <dbReference type="Rhea" id="RHEA:48348"/>
        <dbReference type="Rhea" id="RHEA-COMP:12068"/>
        <dbReference type="Rhea" id="RHEA-COMP:12069"/>
        <dbReference type="ChEBI" id="CHEBI:65314"/>
        <dbReference type="ChEBI" id="CHEBI:65315"/>
    </reaction>
</comment>
<evidence type="ECO:0000256" key="4">
    <source>
        <dbReference type="ARBA" id="ARBA00036882"/>
    </source>
</evidence>
<feature type="region of interest" description="Disordered" evidence="9">
    <location>
        <begin position="317"/>
        <end position="336"/>
    </location>
</feature>
<evidence type="ECO:0000256" key="9">
    <source>
        <dbReference type="SAM" id="MobiDB-lite"/>
    </source>
</evidence>
<organism evidence="11 12">
    <name type="scientific">Thioflavicoccus mobilis 8321</name>
    <dbReference type="NCBI Taxonomy" id="765912"/>
    <lineage>
        <taxon>Bacteria</taxon>
        <taxon>Pseudomonadati</taxon>
        <taxon>Pseudomonadota</taxon>
        <taxon>Gammaproteobacteria</taxon>
        <taxon>Chromatiales</taxon>
        <taxon>Chromatiaceae</taxon>
        <taxon>Thioflavicoccus</taxon>
    </lineage>
</organism>
<dbReference type="SMART" id="SM00363">
    <property type="entry name" value="S4"/>
    <property type="match status" value="1"/>
</dbReference>
<evidence type="ECO:0000259" key="10">
    <source>
        <dbReference type="SMART" id="SM00363"/>
    </source>
</evidence>
<dbReference type="InterPro" id="IPR036986">
    <property type="entry name" value="S4_RNA-bd_sf"/>
</dbReference>
<evidence type="ECO:0000256" key="2">
    <source>
        <dbReference type="ARBA" id="ARBA00022884"/>
    </source>
</evidence>
<dbReference type="NCBIfam" id="TIGR00005">
    <property type="entry name" value="rluA_subfam"/>
    <property type="match status" value="1"/>
</dbReference>
<dbReference type="Pfam" id="PF00849">
    <property type="entry name" value="PseudoU_synth_2"/>
    <property type="match status" value="1"/>
</dbReference>
<proteinExistence type="inferred from homology"/>
<comment type="function">
    <text evidence="5">Responsible for synthesis of pseudouridine from uracil at positions 1911, 1915 and 1917 in 23S ribosomal RNA.</text>
</comment>
<reference evidence="11 12" key="1">
    <citation type="submission" date="2011-09" db="EMBL/GenBank/DDBJ databases">
        <title>Complete sequence of chromosome of Thioflavicoccus mobilis 8321.</title>
        <authorList>
            <consortium name="US DOE Joint Genome Institute"/>
            <person name="Lucas S."/>
            <person name="Han J."/>
            <person name="Lapidus A."/>
            <person name="Cheng J.-F."/>
            <person name="Goodwin L."/>
            <person name="Pitluck S."/>
            <person name="Peters L."/>
            <person name="Ovchinnikova G."/>
            <person name="Lu M."/>
            <person name="Detter J.C."/>
            <person name="Han C."/>
            <person name="Tapia R."/>
            <person name="Land M."/>
            <person name="Hauser L."/>
            <person name="Kyrpides N."/>
            <person name="Ivanova N."/>
            <person name="Pagani I."/>
            <person name="Vogl K."/>
            <person name="Liu Z."/>
            <person name="Imhoff J."/>
            <person name="Thiel V."/>
            <person name="Frigaard N.-U."/>
            <person name="Bryant D."/>
            <person name="Woyke T."/>
        </authorList>
    </citation>
    <scope>NUCLEOTIDE SEQUENCE [LARGE SCALE GENOMIC DNA]</scope>
    <source>
        <strain evidence="11 12">8321</strain>
    </source>
</reference>
<dbReference type="STRING" id="765912.Thimo_2186"/>
<evidence type="ECO:0000256" key="6">
    <source>
        <dbReference type="PIRSR" id="PIRSR606225-1"/>
    </source>
</evidence>
<evidence type="ECO:0000256" key="8">
    <source>
        <dbReference type="RuleBase" id="RU362028"/>
    </source>
</evidence>
<comment type="similarity">
    <text evidence="1 8">Belongs to the pseudouridine synthase RluA family.</text>
</comment>
<dbReference type="Gene3D" id="3.10.290.10">
    <property type="entry name" value="RNA-binding S4 domain"/>
    <property type="match status" value="1"/>
</dbReference>
<keyword evidence="3 8" id="KW-0413">Isomerase</keyword>
<dbReference type="InterPro" id="IPR002942">
    <property type="entry name" value="S4_RNA-bd"/>
</dbReference>
<evidence type="ECO:0000313" key="11">
    <source>
        <dbReference type="EMBL" id="AGA90934.1"/>
    </source>
</evidence>
<dbReference type="CDD" id="cd00165">
    <property type="entry name" value="S4"/>
    <property type="match status" value="1"/>
</dbReference>
<dbReference type="OrthoDB" id="9807829at2"/>
<evidence type="ECO:0000313" key="12">
    <source>
        <dbReference type="Proteomes" id="UP000010816"/>
    </source>
</evidence>
<dbReference type="EMBL" id="CP003051">
    <property type="protein sequence ID" value="AGA90934.1"/>
    <property type="molecule type" value="Genomic_DNA"/>
</dbReference>
<dbReference type="Gene3D" id="3.30.2350.10">
    <property type="entry name" value="Pseudouridine synthase"/>
    <property type="match status" value="1"/>
</dbReference>
<dbReference type="PATRIC" id="fig|765912.4.peg.2144"/>
<dbReference type="SUPFAM" id="SSF55120">
    <property type="entry name" value="Pseudouridine synthase"/>
    <property type="match status" value="1"/>
</dbReference>
<dbReference type="AlphaFoldDB" id="L0H029"/>
<gene>
    <name evidence="11" type="ORF">Thimo_2186</name>
</gene>